<evidence type="ECO:0008006" key="3">
    <source>
        <dbReference type="Google" id="ProtNLM"/>
    </source>
</evidence>
<dbReference type="EMBL" id="BRXR01000001">
    <property type="protein sequence ID" value="GLC30319.1"/>
    <property type="molecule type" value="Genomic_DNA"/>
</dbReference>
<name>A0ABQ5N531_9CLOT</name>
<sequence length="55" mass="6283">MQGKSKNACEEHMDMAFDDFLIENEAFPNLCEAADEKCSYCDKKAKYVLKEASEI</sequence>
<dbReference type="RefSeq" id="WP_264849581.1">
    <property type="nucleotide sequence ID" value="NZ_BRXR01000001.1"/>
</dbReference>
<accession>A0ABQ5N531</accession>
<gene>
    <name evidence="1" type="ORF">bsdE14_17290</name>
</gene>
<proteinExistence type="predicted"/>
<organism evidence="1 2">
    <name type="scientific">Clostridium omnivorum</name>
    <dbReference type="NCBI Taxonomy" id="1604902"/>
    <lineage>
        <taxon>Bacteria</taxon>
        <taxon>Bacillati</taxon>
        <taxon>Bacillota</taxon>
        <taxon>Clostridia</taxon>
        <taxon>Eubacteriales</taxon>
        <taxon>Clostridiaceae</taxon>
        <taxon>Clostridium</taxon>
    </lineage>
</organism>
<reference evidence="1 2" key="1">
    <citation type="journal article" date="2024" name="Int. J. Syst. Evol. Microbiol.">
        <title>Clostridium omnivorum sp. nov., isolated from anoxic soil under the treatment of reductive soil disinfestation.</title>
        <authorList>
            <person name="Ueki A."/>
            <person name="Tonouchi A."/>
            <person name="Kaku N."/>
            <person name="Honma S."/>
            <person name="Ueki K."/>
        </authorList>
    </citation>
    <scope>NUCLEOTIDE SEQUENCE [LARGE SCALE GENOMIC DNA]</scope>
    <source>
        <strain evidence="1 2">E14</strain>
    </source>
</reference>
<protein>
    <recommendedName>
        <fullName evidence="3">CxxH/CxxC protein</fullName>
    </recommendedName>
</protein>
<dbReference type="NCBIfam" id="TIGR04129">
    <property type="entry name" value="CxxH_BA5709"/>
    <property type="match status" value="1"/>
</dbReference>
<comment type="caution">
    <text evidence="1">The sequence shown here is derived from an EMBL/GenBank/DDBJ whole genome shotgun (WGS) entry which is preliminary data.</text>
</comment>
<dbReference type="Pfam" id="PF14116">
    <property type="entry name" value="YyzF"/>
    <property type="match status" value="1"/>
</dbReference>
<evidence type="ECO:0000313" key="1">
    <source>
        <dbReference type="EMBL" id="GLC30319.1"/>
    </source>
</evidence>
<dbReference type="InterPro" id="IPR025626">
    <property type="entry name" value="YyzF"/>
</dbReference>
<keyword evidence="2" id="KW-1185">Reference proteome</keyword>
<dbReference type="Proteomes" id="UP001208567">
    <property type="component" value="Unassembled WGS sequence"/>
</dbReference>
<evidence type="ECO:0000313" key="2">
    <source>
        <dbReference type="Proteomes" id="UP001208567"/>
    </source>
</evidence>